<sequence>MKTKFFALIVVASLLAACSSNRNTIPESSTDTTTSAPLPKTTTAFDAQRDGSSFERAIVINEKNETNGVQAENLQLSTLYPGYKRLSQRYEDYKGKQHEVVSITAQDGREIAVYFDVSNYFGKQ</sequence>
<gene>
    <name evidence="3" type="ORF">CLV57_2768</name>
</gene>
<protein>
    <recommendedName>
        <fullName evidence="5">Lipoprotein</fullName>
    </recommendedName>
</protein>
<dbReference type="RefSeq" id="WP_100341955.1">
    <property type="nucleotide sequence ID" value="NZ_PGFJ01000002.1"/>
</dbReference>
<feature type="signal peptide" evidence="2">
    <location>
        <begin position="1"/>
        <end position="22"/>
    </location>
</feature>
<feature type="compositionally biased region" description="Low complexity" evidence="1">
    <location>
        <begin position="30"/>
        <end position="44"/>
    </location>
</feature>
<evidence type="ECO:0000313" key="4">
    <source>
        <dbReference type="Proteomes" id="UP000242687"/>
    </source>
</evidence>
<keyword evidence="4" id="KW-1185">Reference proteome</keyword>
<dbReference type="EMBL" id="PGFJ01000002">
    <property type="protein sequence ID" value="PJJ79633.1"/>
    <property type="molecule type" value="Genomic_DNA"/>
</dbReference>
<keyword evidence="2" id="KW-0732">Signal</keyword>
<comment type="caution">
    <text evidence="3">The sequence shown here is derived from an EMBL/GenBank/DDBJ whole genome shotgun (WGS) entry which is preliminary data.</text>
</comment>
<feature type="region of interest" description="Disordered" evidence="1">
    <location>
        <begin position="22"/>
        <end position="46"/>
    </location>
</feature>
<feature type="chain" id="PRO_5014147077" description="Lipoprotein" evidence="2">
    <location>
        <begin position="23"/>
        <end position="124"/>
    </location>
</feature>
<dbReference type="Proteomes" id="UP000242687">
    <property type="component" value="Unassembled WGS sequence"/>
</dbReference>
<dbReference type="OrthoDB" id="686440at2"/>
<dbReference type="PROSITE" id="PS51257">
    <property type="entry name" value="PROKAR_LIPOPROTEIN"/>
    <property type="match status" value="1"/>
</dbReference>
<reference evidence="3 4" key="1">
    <citation type="submission" date="2017-11" db="EMBL/GenBank/DDBJ databases">
        <title>Genomic Encyclopedia of Archaeal and Bacterial Type Strains, Phase II (KMG-II): From Individual Species to Whole Genera.</title>
        <authorList>
            <person name="Goeker M."/>
        </authorList>
    </citation>
    <scope>NUCLEOTIDE SEQUENCE [LARGE SCALE GENOMIC DNA]</scope>
    <source>
        <strain evidence="3 4">DSM 28175</strain>
    </source>
</reference>
<organism evidence="3 4">
    <name type="scientific">Mucilaginibacter auburnensis</name>
    <dbReference type="NCBI Taxonomy" id="1457233"/>
    <lineage>
        <taxon>Bacteria</taxon>
        <taxon>Pseudomonadati</taxon>
        <taxon>Bacteroidota</taxon>
        <taxon>Sphingobacteriia</taxon>
        <taxon>Sphingobacteriales</taxon>
        <taxon>Sphingobacteriaceae</taxon>
        <taxon>Mucilaginibacter</taxon>
    </lineage>
</organism>
<name>A0A2H9VMU4_9SPHI</name>
<evidence type="ECO:0000256" key="2">
    <source>
        <dbReference type="SAM" id="SignalP"/>
    </source>
</evidence>
<evidence type="ECO:0000313" key="3">
    <source>
        <dbReference type="EMBL" id="PJJ79633.1"/>
    </source>
</evidence>
<proteinExistence type="predicted"/>
<accession>A0A2H9VMU4</accession>
<dbReference type="AlphaFoldDB" id="A0A2H9VMU4"/>
<evidence type="ECO:0000256" key="1">
    <source>
        <dbReference type="SAM" id="MobiDB-lite"/>
    </source>
</evidence>
<evidence type="ECO:0008006" key="5">
    <source>
        <dbReference type="Google" id="ProtNLM"/>
    </source>
</evidence>